<name>A0A511R327_9DEIN</name>
<proteinExistence type="predicted"/>
<evidence type="ECO:0000313" key="1">
    <source>
        <dbReference type="EMBL" id="GEM83985.1"/>
    </source>
</evidence>
<dbReference type="RefSeq" id="WP_119341009.1">
    <property type="nucleotide sequence ID" value="NZ_BJXL01000070.1"/>
</dbReference>
<evidence type="ECO:0000313" key="2">
    <source>
        <dbReference type="Proteomes" id="UP000321197"/>
    </source>
</evidence>
<protein>
    <submittedName>
        <fullName evidence="1">Uncharacterized protein</fullName>
    </submittedName>
</protein>
<sequence>MRTLHTLWNAALALVGALLITVGVAQTDDVSKIQAARTATEPVFELGRYLSDIQTLEEKYPKLALSKEQAKQLLPILQEIKATKRLTPELAKRLLPKVQGILNATQRSQVAQIASQRAPGSEGGAPGANRAQFLSYAEGGAFNPLTNPQTALGQDFAKLLATMEKRIR</sequence>
<dbReference type="Proteomes" id="UP000321197">
    <property type="component" value="Unassembled WGS sequence"/>
</dbReference>
<dbReference type="AlphaFoldDB" id="A0A511R327"/>
<organism evidence="1 2">
    <name type="scientific">Meiothermus hypogaeus NBRC 106114</name>
    <dbReference type="NCBI Taxonomy" id="1227553"/>
    <lineage>
        <taxon>Bacteria</taxon>
        <taxon>Thermotogati</taxon>
        <taxon>Deinococcota</taxon>
        <taxon>Deinococci</taxon>
        <taxon>Thermales</taxon>
        <taxon>Thermaceae</taxon>
        <taxon>Meiothermus</taxon>
    </lineage>
</organism>
<gene>
    <name evidence="1" type="ORF">MHY01S_21510</name>
</gene>
<comment type="caution">
    <text evidence="1">The sequence shown here is derived from an EMBL/GenBank/DDBJ whole genome shotgun (WGS) entry which is preliminary data.</text>
</comment>
<accession>A0A511R327</accession>
<dbReference type="EMBL" id="BJXL01000070">
    <property type="protein sequence ID" value="GEM83985.1"/>
    <property type="molecule type" value="Genomic_DNA"/>
</dbReference>
<reference evidence="1 2" key="1">
    <citation type="submission" date="2019-07" db="EMBL/GenBank/DDBJ databases">
        <title>Whole genome shotgun sequence of Meiothermus hypogaeus NBRC 106114.</title>
        <authorList>
            <person name="Hosoyama A."/>
            <person name="Uohara A."/>
            <person name="Ohji S."/>
            <person name="Ichikawa N."/>
        </authorList>
    </citation>
    <scope>NUCLEOTIDE SEQUENCE [LARGE SCALE GENOMIC DNA]</scope>
    <source>
        <strain evidence="1 2">NBRC 106114</strain>
    </source>
</reference>